<organism evidence="1 2">
    <name type="scientific">Trichothecium roseum</name>
    <dbReference type="NCBI Taxonomy" id="47278"/>
    <lineage>
        <taxon>Eukaryota</taxon>
        <taxon>Fungi</taxon>
        <taxon>Dikarya</taxon>
        <taxon>Ascomycota</taxon>
        <taxon>Pezizomycotina</taxon>
        <taxon>Sordariomycetes</taxon>
        <taxon>Hypocreomycetidae</taxon>
        <taxon>Hypocreales</taxon>
        <taxon>Hypocreales incertae sedis</taxon>
        <taxon>Trichothecium</taxon>
    </lineage>
</organism>
<dbReference type="Proteomes" id="UP001163324">
    <property type="component" value="Chromosome 6"/>
</dbReference>
<evidence type="ECO:0000313" key="2">
    <source>
        <dbReference type="Proteomes" id="UP001163324"/>
    </source>
</evidence>
<accession>A0ACC0UWR5</accession>
<comment type="caution">
    <text evidence="1">The sequence shown here is derived from an EMBL/GenBank/DDBJ whole genome shotgun (WGS) entry which is preliminary data.</text>
</comment>
<sequence>MMGSSKMLQRLQAFVKIALAETEHDISQGFQCAAEAFGRQTGDAIWIGMNPGWDTAEGSAAGAARMVDRWKSVTRDRSGNLNTMFVKATLPVDEANPSNDDNGNGNDNGDGNQKVVGMAIWAQMSSRPGHGESPPDQDQLLADAAAIYPDNPSEQRYMAQVIGLMQKQRIEAVKAKAETDQPAAMVLDLCIVNPAYQGRGIARQMVQWGLDEAKRRSSSHGGLGRPMEALLEASTMGRRVYAKMGFVQEGPEIDYAVDDEFRSRSVQLPSNIFMRRQG</sequence>
<reference evidence="1" key="1">
    <citation type="submission" date="2022-10" db="EMBL/GenBank/DDBJ databases">
        <title>Complete Genome of Trichothecium roseum strain YXFP-22015, a Plant Pathogen Isolated from Citrus.</title>
        <authorList>
            <person name="Wang Y."/>
            <person name="Zhu L."/>
        </authorList>
    </citation>
    <scope>NUCLEOTIDE SEQUENCE</scope>
    <source>
        <strain evidence="1">YXFP-22015</strain>
    </source>
</reference>
<protein>
    <submittedName>
        <fullName evidence="1">Uncharacterized protein</fullName>
    </submittedName>
</protein>
<evidence type="ECO:0000313" key="1">
    <source>
        <dbReference type="EMBL" id="KAI9897945.1"/>
    </source>
</evidence>
<dbReference type="EMBL" id="CM047945">
    <property type="protein sequence ID" value="KAI9897945.1"/>
    <property type="molecule type" value="Genomic_DNA"/>
</dbReference>
<name>A0ACC0UWR5_9HYPO</name>
<gene>
    <name evidence="1" type="ORF">N3K66_006305</name>
</gene>
<proteinExistence type="predicted"/>
<keyword evidence="2" id="KW-1185">Reference proteome</keyword>